<keyword evidence="6 8" id="KW-0342">GTP-binding</keyword>
<evidence type="ECO:0000259" key="10">
    <source>
        <dbReference type="Pfam" id="PF01217"/>
    </source>
</evidence>
<evidence type="ECO:0000256" key="9">
    <source>
        <dbReference type="SAM" id="MobiDB-lite"/>
    </source>
</evidence>
<dbReference type="PROSITE" id="PS51417">
    <property type="entry name" value="ARF"/>
    <property type="match status" value="1"/>
</dbReference>
<dbReference type="InterPro" id="IPR011012">
    <property type="entry name" value="Longin-like_dom_sf"/>
</dbReference>
<keyword evidence="5" id="KW-0653">Protein transport</keyword>
<protein>
    <recommendedName>
        <fullName evidence="10">AP complex mu/sigma subunit domain-containing protein</fullName>
    </recommendedName>
</protein>
<evidence type="ECO:0000256" key="3">
    <source>
        <dbReference type="ARBA" id="ARBA00022448"/>
    </source>
</evidence>
<dbReference type="GO" id="GO:0012505">
    <property type="term" value="C:endomembrane system"/>
    <property type="evidence" value="ECO:0007669"/>
    <property type="project" value="UniProtKB-SubCell"/>
</dbReference>
<dbReference type="AlphaFoldDB" id="A0AAJ5YZ75"/>
<evidence type="ECO:0000313" key="12">
    <source>
        <dbReference type="Proteomes" id="UP001219567"/>
    </source>
</evidence>
<keyword evidence="7" id="KW-0472">Membrane</keyword>
<keyword evidence="3" id="KW-0813">Transport</keyword>
<dbReference type="Proteomes" id="UP001219567">
    <property type="component" value="Chromosome 2"/>
</dbReference>
<evidence type="ECO:0000256" key="2">
    <source>
        <dbReference type="ARBA" id="ARBA00006972"/>
    </source>
</evidence>
<dbReference type="EMBL" id="CP119944">
    <property type="protein sequence ID" value="WFC99249.1"/>
    <property type="molecule type" value="Genomic_DNA"/>
</dbReference>
<dbReference type="Gene3D" id="3.40.50.300">
    <property type="entry name" value="P-loop containing nucleotide triphosphate hydrolases"/>
    <property type="match status" value="1"/>
</dbReference>
<feature type="binding site" evidence="8">
    <location>
        <begin position="63"/>
        <end position="66"/>
    </location>
    <ligand>
        <name>GTP</name>
        <dbReference type="ChEBI" id="CHEBI:37565"/>
    </ligand>
</feature>
<dbReference type="InterPro" id="IPR044612">
    <property type="entry name" value="ARL2/3"/>
</dbReference>
<gene>
    <name evidence="11" type="ORF">MYAM1_001993</name>
</gene>
<keyword evidence="4 8" id="KW-0547">Nucleotide-binding</keyword>
<dbReference type="PANTHER" id="PTHR45697">
    <property type="entry name" value="ADP-RIBOSYLATION FACTOR-LIKE PROTEIN 2-RELATED"/>
    <property type="match status" value="1"/>
</dbReference>
<dbReference type="GO" id="GO:0006886">
    <property type="term" value="P:intracellular protein transport"/>
    <property type="evidence" value="ECO:0007669"/>
    <property type="project" value="InterPro"/>
</dbReference>
<reference evidence="11 12" key="1">
    <citation type="submission" date="2023-03" db="EMBL/GenBank/DDBJ databases">
        <title>Mating type loci evolution in Malassezia.</title>
        <authorList>
            <person name="Coelho M.A."/>
        </authorList>
    </citation>
    <scope>NUCLEOTIDE SEQUENCE [LARGE SCALE GENOMIC DNA]</scope>
    <source>
        <strain evidence="11 12">CBS 9725</strain>
    </source>
</reference>
<comment type="similarity">
    <text evidence="2">Belongs to the adaptor complexes small subunit family.</text>
</comment>
<evidence type="ECO:0000256" key="6">
    <source>
        <dbReference type="ARBA" id="ARBA00023134"/>
    </source>
</evidence>
<evidence type="ECO:0000256" key="5">
    <source>
        <dbReference type="ARBA" id="ARBA00022927"/>
    </source>
</evidence>
<proteinExistence type="inferred from homology"/>
<feature type="binding site" evidence="8">
    <location>
        <position position="7"/>
    </location>
    <ligand>
        <name>GTP</name>
        <dbReference type="ChEBI" id="CHEBI:37565"/>
    </ligand>
</feature>
<comment type="subcellular location">
    <subcellularLocation>
        <location evidence="1">Endomembrane system</location>
    </subcellularLocation>
</comment>
<dbReference type="GO" id="GO:0003924">
    <property type="term" value="F:GTPase activity"/>
    <property type="evidence" value="ECO:0007669"/>
    <property type="project" value="InterPro"/>
</dbReference>
<dbReference type="InterPro" id="IPR022775">
    <property type="entry name" value="AP_mu_sigma_su"/>
</dbReference>
<evidence type="ECO:0000256" key="8">
    <source>
        <dbReference type="PIRSR" id="PIRSR606689-1"/>
    </source>
</evidence>
<dbReference type="Pfam" id="PF01217">
    <property type="entry name" value="Clat_adaptor_s"/>
    <property type="match status" value="1"/>
</dbReference>
<dbReference type="Pfam" id="PF00025">
    <property type="entry name" value="Arf"/>
    <property type="match status" value="1"/>
</dbReference>
<evidence type="ECO:0000313" key="11">
    <source>
        <dbReference type="EMBL" id="WFC99249.1"/>
    </source>
</evidence>
<sequence length="275" mass="30940">MERDVGGQRSLRPYWRNYFEKTDAIVWVVDSSDHTRLDDGKEELWMLLQEEKLAGASLLVFANKQDVPGALTPEQIKQQQALIQLIYQLVSRRDDKKMCNFLDAPELTALLPPPSVGAQDNRWKTSAHTSQSRIRSESQEENVSDPWISTSNTPPAAVSKKHRRWRPDDELRVIYRHYATLYFVLVVDQSESELGILDLIQARKASVRSGAGALGAFGGAPTMSSYLAPSSLVQNLSNPSLGSWSDSRSGMDLLQQVGSYYLKLTNSNVHRHRDP</sequence>
<organism evidence="11 12">
    <name type="scientific">Malassezia yamatoensis</name>
    <dbReference type="NCBI Taxonomy" id="253288"/>
    <lineage>
        <taxon>Eukaryota</taxon>
        <taxon>Fungi</taxon>
        <taxon>Dikarya</taxon>
        <taxon>Basidiomycota</taxon>
        <taxon>Ustilaginomycotina</taxon>
        <taxon>Malasseziomycetes</taxon>
        <taxon>Malasseziales</taxon>
        <taxon>Malasseziaceae</taxon>
        <taxon>Malassezia</taxon>
    </lineage>
</organism>
<evidence type="ECO:0000256" key="4">
    <source>
        <dbReference type="ARBA" id="ARBA00022741"/>
    </source>
</evidence>
<dbReference type="GO" id="GO:0005525">
    <property type="term" value="F:GTP binding"/>
    <property type="evidence" value="ECO:0007669"/>
    <property type="project" value="UniProtKB-KW"/>
</dbReference>
<dbReference type="PRINTS" id="PR00328">
    <property type="entry name" value="SAR1GTPBP"/>
</dbReference>
<dbReference type="GO" id="GO:0016192">
    <property type="term" value="P:vesicle-mediated transport"/>
    <property type="evidence" value="ECO:0007669"/>
    <property type="project" value="InterPro"/>
</dbReference>
<feature type="region of interest" description="Disordered" evidence="9">
    <location>
        <begin position="113"/>
        <end position="161"/>
    </location>
</feature>
<dbReference type="PROSITE" id="PS00989">
    <property type="entry name" value="CLAT_ADAPTOR_S"/>
    <property type="match status" value="1"/>
</dbReference>
<accession>A0AAJ5YZ75</accession>
<keyword evidence="12" id="KW-1185">Reference proteome</keyword>
<feature type="domain" description="AP complex mu/sigma subunit" evidence="10">
    <location>
        <begin position="169"/>
        <end position="201"/>
    </location>
</feature>
<dbReference type="GO" id="GO:0030117">
    <property type="term" value="C:membrane coat"/>
    <property type="evidence" value="ECO:0007669"/>
    <property type="project" value="InterPro"/>
</dbReference>
<dbReference type="SUPFAM" id="SSF64356">
    <property type="entry name" value="SNARE-like"/>
    <property type="match status" value="1"/>
</dbReference>
<dbReference type="InterPro" id="IPR006689">
    <property type="entry name" value="Small_GTPase_ARF/SAR"/>
</dbReference>
<dbReference type="InterPro" id="IPR027417">
    <property type="entry name" value="P-loop_NTPase"/>
</dbReference>
<dbReference type="SUPFAM" id="SSF52540">
    <property type="entry name" value="P-loop containing nucleoside triphosphate hydrolases"/>
    <property type="match status" value="1"/>
</dbReference>
<evidence type="ECO:0000256" key="1">
    <source>
        <dbReference type="ARBA" id="ARBA00004308"/>
    </source>
</evidence>
<name>A0AAJ5YZ75_9BASI</name>
<evidence type="ECO:0000256" key="7">
    <source>
        <dbReference type="ARBA" id="ARBA00023136"/>
    </source>
</evidence>
<dbReference type="InterPro" id="IPR000804">
    <property type="entry name" value="Clathrin_sm-chain_CS"/>
</dbReference>